<feature type="transmembrane region" description="Helical" evidence="16">
    <location>
        <begin position="1264"/>
        <end position="1288"/>
    </location>
</feature>
<keyword evidence="2" id="KW-0813">Transport</keyword>
<evidence type="ECO:0000313" key="19">
    <source>
        <dbReference type="Proteomes" id="UP000008141"/>
    </source>
</evidence>
<feature type="transmembrane region" description="Helical" evidence="16">
    <location>
        <begin position="342"/>
        <end position="363"/>
    </location>
</feature>
<dbReference type="InterPro" id="IPR002048">
    <property type="entry name" value="EF_hand_dom"/>
</dbReference>
<feature type="transmembrane region" description="Helical" evidence="16">
    <location>
        <begin position="610"/>
        <end position="627"/>
    </location>
</feature>
<keyword evidence="11" id="KW-0406">Ion transport</keyword>
<dbReference type="PANTHER" id="PTHR45628">
    <property type="entry name" value="VOLTAGE-DEPENDENT CALCIUM CHANNEL TYPE A SUBUNIT ALPHA-1"/>
    <property type="match status" value="1"/>
</dbReference>
<keyword evidence="12 16" id="KW-0472">Membrane</keyword>
<feature type="domain" description="EF-hand" evidence="17">
    <location>
        <begin position="1579"/>
        <end position="1614"/>
    </location>
</feature>
<organism evidence="19">
    <name type="scientific">Chlorella variabilis</name>
    <name type="common">Green alga</name>
    <dbReference type="NCBI Taxonomy" id="554065"/>
    <lineage>
        <taxon>Eukaryota</taxon>
        <taxon>Viridiplantae</taxon>
        <taxon>Chlorophyta</taxon>
        <taxon>core chlorophytes</taxon>
        <taxon>Trebouxiophyceae</taxon>
        <taxon>Chlorellales</taxon>
        <taxon>Chlorellaceae</taxon>
        <taxon>Chlorella clade</taxon>
        <taxon>Chlorella</taxon>
    </lineage>
</organism>
<dbReference type="SUPFAM" id="SSF81324">
    <property type="entry name" value="Voltage-gated potassium channels"/>
    <property type="match status" value="4"/>
</dbReference>
<keyword evidence="9" id="KW-0851">Voltage-gated channel</keyword>
<dbReference type="InterPro" id="IPR050599">
    <property type="entry name" value="VDCC_alpha-1_subunit"/>
</dbReference>
<feature type="transmembrane region" description="Helical" evidence="16">
    <location>
        <begin position="1346"/>
        <end position="1367"/>
    </location>
</feature>
<evidence type="ECO:0000256" key="8">
    <source>
        <dbReference type="ARBA" id="ARBA00022837"/>
    </source>
</evidence>
<dbReference type="GO" id="GO:0008331">
    <property type="term" value="F:high voltage-gated calcium channel activity"/>
    <property type="evidence" value="ECO:0007669"/>
    <property type="project" value="TreeGrafter"/>
</dbReference>
<feature type="transmembrane region" description="Helical" evidence="16">
    <location>
        <begin position="1058"/>
        <end position="1076"/>
    </location>
</feature>
<evidence type="ECO:0000256" key="13">
    <source>
        <dbReference type="ARBA" id="ARBA00023180"/>
    </source>
</evidence>
<keyword evidence="3" id="KW-0597">Phosphoprotein</keyword>
<dbReference type="OrthoDB" id="416585at2759"/>
<dbReference type="PANTHER" id="PTHR45628:SF7">
    <property type="entry name" value="VOLTAGE-DEPENDENT CALCIUM CHANNEL TYPE A SUBUNIT ALPHA-1"/>
    <property type="match status" value="1"/>
</dbReference>
<dbReference type="PROSITE" id="PS51257">
    <property type="entry name" value="PROKAR_LIPOPROTEIN"/>
    <property type="match status" value="1"/>
</dbReference>
<evidence type="ECO:0000256" key="1">
    <source>
        <dbReference type="ARBA" id="ARBA00004141"/>
    </source>
</evidence>
<evidence type="ECO:0000256" key="3">
    <source>
        <dbReference type="ARBA" id="ARBA00022553"/>
    </source>
</evidence>
<dbReference type="KEGG" id="cvr:CHLNCDRAFT_134407"/>
<keyword evidence="6 16" id="KW-0812">Transmembrane</keyword>
<feature type="compositionally biased region" description="Pro residues" evidence="15">
    <location>
        <begin position="187"/>
        <end position="197"/>
    </location>
</feature>
<feature type="compositionally biased region" description="Basic residues" evidence="15">
    <location>
        <begin position="1682"/>
        <end position="1698"/>
    </location>
</feature>
<feature type="transmembrane region" description="Helical" evidence="16">
    <location>
        <begin position="704"/>
        <end position="724"/>
    </location>
</feature>
<comment type="subcellular location">
    <subcellularLocation>
        <location evidence="1">Membrane</location>
        <topology evidence="1">Multi-pass membrane protein</topology>
    </subcellularLocation>
</comment>
<keyword evidence="13" id="KW-0325">Glycoprotein</keyword>
<feature type="compositionally biased region" description="Polar residues" evidence="15">
    <location>
        <begin position="28"/>
        <end position="38"/>
    </location>
</feature>
<feature type="transmembrane region" description="Helical" evidence="16">
    <location>
        <begin position="576"/>
        <end position="598"/>
    </location>
</feature>
<feature type="transmembrane region" description="Helical" evidence="16">
    <location>
        <begin position="1443"/>
        <end position="1474"/>
    </location>
</feature>
<name>E1ZFX6_CHLVA</name>
<dbReference type="GeneID" id="17354571"/>
<evidence type="ECO:0000256" key="4">
    <source>
        <dbReference type="ARBA" id="ARBA00022568"/>
    </source>
</evidence>
<evidence type="ECO:0000313" key="18">
    <source>
        <dbReference type="EMBL" id="EFN55365.1"/>
    </source>
</evidence>
<dbReference type="RefSeq" id="XP_005847467.1">
    <property type="nucleotide sequence ID" value="XM_005847405.1"/>
</dbReference>
<keyword evidence="4" id="KW-0109">Calcium transport</keyword>
<evidence type="ECO:0000256" key="15">
    <source>
        <dbReference type="SAM" id="MobiDB-lite"/>
    </source>
</evidence>
<dbReference type="PROSITE" id="PS50222">
    <property type="entry name" value="EF_HAND_2"/>
    <property type="match status" value="1"/>
</dbReference>
<sequence length="1801" mass="196315">MEPGERWENGGAPVLPAPSSAGCGAENGATTTAEPSESPTDHADTSPVVTSACLFFGRENPVRKLCIVIARSWWLPAASMILTLTFCVMQCFWHPLEPTDSGINLAIDKASLGVTIAFTVEIVIKCLAWGFVLDDGESLGGAWEACTARLRGACALCLRAGSAPERDAQLDRLMSARRARNLQLPERPGPLPPPRPPELQRGQPSELLPPWPSGQMQPEASQQLSEQLEVEAPQQQQCRRDDYGRPSAAQPDVAGQQHTAPNGGVLDPAVTVVVVDGRASVDLTLPAGQPNGEPAAATAADGSAGGGAAQQPRQMSALERRRSRKWQRRRPFLRDGWNRLDFVVIIASWITFLPGVGNGAAAARSLRLLLALRSITLFPGMKACTTAVLHSLPMLGSTSDAGYTPAANEGIMCSTMNVWEGPQCPVDQVCLQEGQPPQYGQLNFNNLATGLVYNFFIITTLWWGMATSYLMEATVGWSFFFALLQVLIGWFLLSLVLAVLGDQYLEAMRGEKQQQREEEEEAEKSGVGVPVGWARRRWDRFAARAMACWSAPLPGLLGSAAEWRWRRWLRGCVSHWAFEAAVISSVLANTIVLGMPYYGMSNVYASRLNTANNILTFFFVAEAALKVSAWGRSYFLDPFNCYDFIVTAVALASFFIESSAPGSSSGGLSSLRAVRILRLLRLLTVLPALQRFLHVLVKVLLRTLAFFGIVALTVVLFAVLGMLVLGGKWDPADPGAPRLNFNSFGSSLVVVFDTMTGSLEDSVFYAMYKTQGWAVLYYMAVTVLGNFLILNLLIAILYELFLEESEGTSIDRAGPKDWLLMRKLRQLAASVGRRLSCCKTGLEPVLPNRGSPEPQLSPADKEAASPRGEPPGLAPLGSGGMDEEGADVEAASANGRTPVAADLRPYSQSSSSSFFKDAKDNPAATSRLSSFQSDPAGRAPAGSEPDTGDESGGGGGSAPAAAKVRRRVRAWLAWTVSCGPEWKGVQGEPLSTYQSRALWLLPPHSCLRQALFAVVDDKRFDWLVLLVILFNCGVMALETPGNSPHMADLLADMEWGCLAFYIAELVAKMLALGALADKGSYFRSPWNWLDFTVVSTSVLAELLAHVGWVEALRLLRVLRPLRLIARSKQMKAVVGCLVTSVMSMMHVLAVAVLVQLVFAILGMQASSLFMGEEHYCTLDTCCSDPTNPTTCQDVRYQEQCTGSGPDGTPCIWANTYYNFDNLWNSLVTLTVLMTGANWSDAMYTASDTVGQGINTQANYSSVEAIFFFAIYQCVAQFFIFNLFISVVLDAYNEQLERQGMGVMLTEGQKEWVKSQLHLLRDLPEKRGRSPRQPLRRKLHTLVMHPLFDWVMLAFIFVSGVVMSLQHFGQGSGWDESVIKLVALYPARYFGDAWNCFDFLITWASVPSIFISSGPAVGALRAIRALRILRAVKHATGLRRIATTLYITLPTLANAILVFSLFIFMFSVLGTQLFYGVHPSSELMREGQGMTVFFNFQNVGNAMMMLTNAATGDNWEQYQLDTMVQPPDCDPAADDCGSPLASLYWVPFMIVCSFLLLSIVLAVVVDAYTLNQEPPQVTPENFDQFKKRWSELDPAGVGFINVAELHGLLASIEYPLGYRGHPHGPQLQHHTEQLATSLLQVDDDGSIYYHEVMQALTARAAGISISSLGHRVQLELKEETRYRKERQRQRQQQLRRRQLQRQQRIQRAGGQGRGRSAERSARSAGTLSRLVESIGRGGGQAATTSPPPASGRLDRSGSAASAVAAASVSLSEAPSADGFAMAAAAADCSPHTPRSPLGADGM</sequence>
<keyword evidence="7" id="KW-0677">Repeat</keyword>
<dbReference type="STRING" id="554065.E1ZFX6"/>
<dbReference type="InterPro" id="IPR027359">
    <property type="entry name" value="Volt_channel_dom_sf"/>
</dbReference>
<feature type="transmembrane region" description="Helical" evidence="16">
    <location>
        <begin position="451"/>
        <end position="471"/>
    </location>
</feature>
<keyword evidence="5" id="KW-0107">Calcium channel</keyword>
<reference evidence="18 19" key="1">
    <citation type="journal article" date="2010" name="Plant Cell">
        <title>The Chlorella variabilis NC64A genome reveals adaptation to photosymbiosis, coevolution with viruses, and cryptic sex.</title>
        <authorList>
            <person name="Blanc G."/>
            <person name="Duncan G."/>
            <person name="Agarkova I."/>
            <person name="Borodovsky M."/>
            <person name="Gurnon J."/>
            <person name="Kuo A."/>
            <person name="Lindquist E."/>
            <person name="Lucas S."/>
            <person name="Pangilinan J."/>
            <person name="Polle J."/>
            <person name="Salamov A."/>
            <person name="Terry A."/>
            <person name="Yamada T."/>
            <person name="Dunigan D.D."/>
            <person name="Grigoriev I.V."/>
            <person name="Claverie J.M."/>
            <person name="Van Etten J.L."/>
        </authorList>
    </citation>
    <scope>NUCLEOTIDE SEQUENCE [LARGE SCALE GENOMIC DNA]</scope>
    <source>
        <strain evidence="18 19">NC64A</strain>
    </source>
</reference>
<evidence type="ECO:0000256" key="9">
    <source>
        <dbReference type="ARBA" id="ARBA00022882"/>
    </source>
</evidence>
<gene>
    <name evidence="18" type="ORF">CHLNCDRAFT_134407</name>
</gene>
<keyword evidence="8" id="KW-0106">Calcium</keyword>
<evidence type="ECO:0000259" key="17">
    <source>
        <dbReference type="PROSITE" id="PS50222"/>
    </source>
</evidence>
<evidence type="ECO:0000256" key="5">
    <source>
        <dbReference type="ARBA" id="ARBA00022673"/>
    </source>
</evidence>
<keyword evidence="10 16" id="KW-1133">Transmembrane helix</keyword>
<evidence type="ECO:0000256" key="7">
    <source>
        <dbReference type="ARBA" id="ARBA00022737"/>
    </source>
</evidence>
<evidence type="ECO:0000256" key="6">
    <source>
        <dbReference type="ARBA" id="ARBA00022692"/>
    </source>
</evidence>
<feature type="region of interest" description="Disordered" evidence="15">
    <location>
        <begin position="1681"/>
        <end position="1755"/>
    </location>
</feature>
<dbReference type="OMA" id="IRIVRIM"/>
<evidence type="ECO:0000256" key="14">
    <source>
        <dbReference type="ARBA" id="ARBA00023303"/>
    </source>
</evidence>
<dbReference type="Gene3D" id="1.10.287.70">
    <property type="match status" value="4"/>
</dbReference>
<accession>E1ZFX6</accession>
<feature type="transmembrane region" description="Helical" evidence="16">
    <location>
        <begin position="1399"/>
        <end position="1422"/>
    </location>
</feature>
<feature type="compositionally biased region" description="Polar residues" evidence="15">
    <location>
        <begin position="923"/>
        <end position="933"/>
    </location>
</feature>
<dbReference type="GO" id="GO:0005509">
    <property type="term" value="F:calcium ion binding"/>
    <property type="evidence" value="ECO:0007669"/>
    <property type="project" value="InterPro"/>
</dbReference>
<keyword evidence="14" id="KW-0407">Ion channel</keyword>
<feature type="transmembrane region" description="Helical" evidence="16">
    <location>
        <begin position="1543"/>
        <end position="1564"/>
    </location>
</feature>
<dbReference type="Gene3D" id="1.20.120.350">
    <property type="entry name" value="Voltage-gated potassium channels. Chain C"/>
    <property type="match status" value="4"/>
</dbReference>
<evidence type="ECO:0000256" key="10">
    <source>
        <dbReference type="ARBA" id="ARBA00022989"/>
    </source>
</evidence>
<dbReference type="GO" id="GO:0005891">
    <property type="term" value="C:voltage-gated calcium channel complex"/>
    <property type="evidence" value="ECO:0007669"/>
    <property type="project" value="TreeGrafter"/>
</dbReference>
<feature type="region of interest" description="Disordered" evidence="15">
    <location>
        <begin position="842"/>
        <end position="960"/>
    </location>
</feature>
<evidence type="ECO:0000256" key="2">
    <source>
        <dbReference type="ARBA" id="ARBA00022448"/>
    </source>
</evidence>
<evidence type="ECO:0000256" key="12">
    <source>
        <dbReference type="ARBA" id="ARBA00023136"/>
    </source>
</evidence>
<dbReference type="Proteomes" id="UP000008141">
    <property type="component" value="Unassembled WGS sequence"/>
</dbReference>
<feature type="transmembrane region" description="Helical" evidence="16">
    <location>
        <begin position="477"/>
        <end position="500"/>
    </location>
</feature>
<feature type="compositionally biased region" description="Polar residues" evidence="15">
    <location>
        <begin position="214"/>
        <end position="226"/>
    </location>
</feature>
<dbReference type="GO" id="GO:0098703">
    <property type="term" value="P:calcium ion import across plasma membrane"/>
    <property type="evidence" value="ECO:0007669"/>
    <property type="project" value="TreeGrafter"/>
</dbReference>
<dbReference type="FunFam" id="1.20.120.350:FF:000009">
    <property type="entry name" value="Voltage-dependent T-type calcium channel subunit alpha"/>
    <property type="match status" value="1"/>
</dbReference>
<protein>
    <recommendedName>
        <fullName evidence="17">EF-hand domain-containing protein</fullName>
    </recommendedName>
</protein>
<feature type="transmembrane region" description="Helical" evidence="16">
    <location>
        <begin position="1020"/>
        <end position="1037"/>
    </location>
</feature>
<feature type="region of interest" description="Disordered" evidence="15">
    <location>
        <begin position="180"/>
        <end position="265"/>
    </location>
</feature>
<keyword evidence="19" id="KW-1185">Reference proteome</keyword>
<dbReference type="EMBL" id="GL433845">
    <property type="protein sequence ID" value="EFN55365.1"/>
    <property type="molecule type" value="Genomic_DNA"/>
</dbReference>
<evidence type="ECO:0000256" key="16">
    <source>
        <dbReference type="SAM" id="Phobius"/>
    </source>
</evidence>
<feature type="transmembrane region" description="Helical" evidence="16">
    <location>
        <begin position="1132"/>
        <end position="1161"/>
    </location>
</feature>
<evidence type="ECO:0000256" key="11">
    <source>
        <dbReference type="ARBA" id="ARBA00023065"/>
    </source>
</evidence>
<feature type="region of interest" description="Disordered" evidence="15">
    <location>
        <begin position="1"/>
        <end position="45"/>
    </location>
</feature>
<proteinExistence type="predicted"/>
<dbReference type="Pfam" id="PF00520">
    <property type="entry name" value="Ion_trans"/>
    <property type="match status" value="4"/>
</dbReference>
<feature type="region of interest" description="Disordered" evidence="15">
    <location>
        <begin position="284"/>
        <end position="324"/>
    </location>
</feature>
<dbReference type="InterPro" id="IPR005821">
    <property type="entry name" value="Ion_trans_dom"/>
</dbReference>
<dbReference type="InParanoid" id="E1ZFX6"/>
<dbReference type="Gene3D" id="1.10.238.10">
    <property type="entry name" value="EF-hand"/>
    <property type="match status" value="1"/>
</dbReference>
<feature type="transmembrane region" description="Helical" evidence="16">
    <location>
        <begin position="775"/>
        <end position="798"/>
    </location>
</feature>
<dbReference type="eggNOG" id="KOG2301">
    <property type="taxonomic scope" value="Eukaryota"/>
</dbReference>